<evidence type="ECO:0000313" key="3">
    <source>
        <dbReference type="Proteomes" id="UP000617634"/>
    </source>
</evidence>
<dbReference type="Proteomes" id="UP000617634">
    <property type="component" value="Unassembled WGS sequence"/>
</dbReference>
<dbReference type="AlphaFoldDB" id="A0A931MK08"/>
<protein>
    <submittedName>
        <fullName evidence="2">FRG domain-containing protein</fullName>
    </submittedName>
</protein>
<reference evidence="2" key="1">
    <citation type="submission" date="2020-11" db="EMBL/GenBank/DDBJ databases">
        <title>Novosphingobium aureum sp. nov., a marine bacterium isolated from sediment of a salt flat.</title>
        <authorList>
            <person name="Yoo Y."/>
            <person name="Kim J.-J."/>
        </authorList>
    </citation>
    <scope>NUCLEOTIDE SEQUENCE</scope>
    <source>
        <strain evidence="2">YJ-S2-02</strain>
    </source>
</reference>
<dbReference type="RefSeq" id="WP_197161668.1">
    <property type="nucleotide sequence ID" value="NZ_JADZGI010000001.1"/>
</dbReference>
<dbReference type="InterPro" id="IPR014966">
    <property type="entry name" value="FRG-dom"/>
</dbReference>
<organism evidence="2 3">
    <name type="scientific">Novosphingobium aureum</name>
    <dbReference type="NCBI Taxonomy" id="2792964"/>
    <lineage>
        <taxon>Bacteria</taxon>
        <taxon>Pseudomonadati</taxon>
        <taxon>Pseudomonadota</taxon>
        <taxon>Alphaproteobacteria</taxon>
        <taxon>Sphingomonadales</taxon>
        <taxon>Sphingomonadaceae</taxon>
        <taxon>Novosphingobium</taxon>
    </lineage>
</organism>
<gene>
    <name evidence="2" type="ORF">I5E68_05385</name>
</gene>
<comment type="caution">
    <text evidence="2">The sequence shown here is derived from an EMBL/GenBank/DDBJ whole genome shotgun (WGS) entry which is preliminary data.</text>
</comment>
<feature type="domain" description="FRG" evidence="1">
    <location>
        <begin position="25"/>
        <end position="128"/>
    </location>
</feature>
<dbReference type="Pfam" id="PF08867">
    <property type="entry name" value="FRG"/>
    <property type="match status" value="1"/>
</dbReference>
<accession>A0A931MK08</accession>
<evidence type="ECO:0000259" key="1">
    <source>
        <dbReference type="SMART" id="SM00901"/>
    </source>
</evidence>
<dbReference type="SMART" id="SM00901">
    <property type="entry name" value="FRG"/>
    <property type="match status" value="1"/>
</dbReference>
<keyword evidence="3" id="KW-1185">Reference proteome</keyword>
<proteinExistence type="predicted"/>
<name>A0A931MK08_9SPHN</name>
<evidence type="ECO:0000313" key="2">
    <source>
        <dbReference type="EMBL" id="MBH0112387.1"/>
    </source>
</evidence>
<dbReference type="EMBL" id="JADZGI010000001">
    <property type="protein sequence ID" value="MBH0112387.1"/>
    <property type="molecule type" value="Genomic_DNA"/>
</dbReference>
<sequence length="210" mass="24191">MTKIKVHEPKSLTKLLEIIEDYQSNREIVWYRGVNNSSYKLEPSIKRTRFKATEETILNIEKKVSSIFSQRSPPFVRENFSSDWRMLFFMQHYGIPTRLLDWSESPFVALYFALSGAKRHKTNNSPLSDATLWMCDPKSWNKASLNHISFDGDILDENCEEIKSYAPSTDINIRATKPVMIHGTHNSARIVAQRGVFALFGNPIIPLTHV</sequence>